<keyword evidence="2" id="KW-1185">Reference proteome</keyword>
<evidence type="ECO:0000313" key="1">
    <source>
        <dbReference type="EMBL" id="CAD8066403.1"/>
    </source>
</evidence>
<comment type="caution">
    <text evidence="1">The sequence shown here is derived from an EMBL/GenBank/DDBJ whole genome shotgun (WGS) entry which is preliminary data.</text>
</comment>
<protein>
    <submittedName>
        <fullName evidence="1">Uncharacterized protein</fullName>
    </submittedName>
</protein>
<gene>
    <name evidence="1" type="ORF">PSON_ATCC_30995.1.T0210316</name>
</gene>
<accession>A0A8S1LM28</accession>
<proteinExistence type="predicted"/>
<sequence>MQHQDEQNIYYRKDKKEMYSQLHFNSQFKQYPLKMLSTSLNSNKAFKFIVKIQQRIQGRQGNFYCQLGCYGNSFN</sequence>
<dbReference type="AlphaFoldDB" id="A0A8S1LM28"/>
<name>A0A8S1LM28_9CILI</name>
<dbReference type="EMBL" id="CAJJDN010000021">
    <property type="protein sequence ID" value="CAD8066403.1"/>
    <property type="molecule type" value="Genomic_DNA"/>
</dbReference>
<organism evidence="1 2">
    <name type="scientific">Paramecium sonneborni</name>
    <dbReference type="NCBI Taxonomy" id="65129"/>
    <lineage>
        <taxon>Eukaryota</taxon>
        <taxon>Sar</taxon>
        <taxon>Alveolata</taxon>
        <taxon>Ciliophora</taxon>
        <taxon>Intramacronucleata</taxon>
        <taxon>Oligohymenophorea</taxon>
        <taxon>Peniculida</taxon>
        <taxon>Parameciidae</taxon>
        <taxon>Paramecium</taxon>
    </lineage>
</organism>
<reference evidence="1" key="1">
    <citation type="submission" date="2021-01" db="EMBL/GenBank/DDBJ databases">
        <authorList>
            <consortium name="Genoscope - CEA"/>
            <person name="William W."/>
        </authorList>
    </citation>
    <scope>NUCLEOTIDE SEQUENCE</scope>
</reference>
<dbReference type="Proteomes" id="UP000692954">
    <property type="component" value="Unassembled WGS sequence"/>
</dbReference>
<evidence type="ECO:0000313" key="2">
    <source>
        <dbReference type="Proteomes" id="UP000692954"/>
    </source>
</evidence>